<organism evidence="2 3">
    <name type="scientific">Scrofimicrobium canadense</name>
    <dbReference type="NCBI Taxonomy" id="2652290"/>
    <lineage>
        <taxon>Bacteria</taxon>
        <taxon>Bacillati</taxon>
        <taxon>Actinomycetota</taxon>
        <taxon>Actinomycetes</taxon>
        <taxon>Actinomycetales</taxon>
        <taxon>Actinomycetaceae</taxon>
        <taxon>Scrofimicrobium</taxon>
    </lineage>
</organism>
<feature type="region of interest" description="Disordered" evidence="1">
    <location>
        <begin position="49"/>
        <end position="73"/>
    </location>
</feature>
<keyword evidence="3" id="KW-1185">Reference proteome</keyword>
<dbReference type="EMBL" id="VULO01000007">
    <property type="protein sequence ID" value="MSS84540.1"/>
    <property type="molecule type" value="Genomic_DNA"/>
</dbReference>
<comment type="caution">
    <text evidence="2">The sequence shown here is derived from an EMBL/GenBank/DDBJ whole genome shotgun (WGS) entry which is preliminary data.</text>
</comment>
<dbReference type="AlphaFoldDB" id="A0A6N7VU85"/>
<gene>
    <name evidence="2" type="ORF">FYJ24_07140</name>
</gene>
<name>A0A6N7VU85_9ACTO</name>
<evidence type="ECO:0000313" key="3">
    <source>
        <dbReference type="Proteomes" id="UP000470875"/>
    </source>
</evidence>
<accession>A0A6N7VU85</accession>
<evidence type="ECO:0000313" key="2">
    <source>
        <dbReference type="EMBL" id="MSS84540.1"/>
    </source>
</evidence>
<protein>
    <submittedName>
        <fullName evidence="2">Uncharacterized protein</fullName>
    </submittedName>
</protein>
<evidence type="ECO:0000256" key="1">
    <source>
        <dbReference type="SAM" id="MobiDB-lite"/>
    </source>
</evidence>
<sequence length="163" mass="18831">MSEEPYTIRIVCDMRSHPHHKGRDAHITELQFYDQDEIDRANPWRYSERELSKSRKRRRGAQDRPLTFDFGASTGPTRRSLNYMKHELPELEGAFRDGTITAARYELECGRCGEKASARMETMNYCLNQLMQAGLHKIDLRTLGKKLDKNNALAALRGGKMLD</sequence>
<proteinExistence type="predicted"/>
<dbReference type="Proteomes" id="UP000470875">
    <property type="component" value="Unassembled WGS sequence"/>
</dbReference>
<dbReference type="RefSeq" id="WP_154544977.1">
    <property type="nucleotide sequence ID" value="NZ_VULO01000007.1"/>
</dbReference>
<reference evidence="2 3" key="1">
    <citation type="submission" date="2019-08" db="EMBL/GenBank/DDBJ databases">
        <title>In-depth cultivation of the pig gut microbiome towards novel bacterial diversity and tailored functional studies.</title>
        <authorList>
            <person name="Wylensek D."/>
            <person name="Hitch T.C.A."/>
            <person name="Clavel T."/>
        </authorList>
    </citation>
    <scope>NUCLEOTIDE SEQUENCE [LARGE SCALE GENOMIC DNA]</scope>
    <source>
        <strain evidence="2 3">WB03_NA08</strain>
    </source>
</reference>